<reference evidence="1" key="1">
    <citation type="journal article" date="2009" name="PLoS Genet.">
        <title>Sequencing, mapping, and analysis of 27,455 maize full-length cDNAs.</title>
        <authorList>
            <person name="Soderlund C."/>
            <person name="Descour A."/>
            <person name="Kudrna D."/>
            <person name="Bomhoff M."/>
            <person name="Boyd L."/>
            <person name="Currie J."/>
            <person name="Angelova A."/>
            <person name="Collura K."/>
            <person name="Wissotski M."/>
            <person name="Ashley E."/>
            <person name="Morrow D."/>
            <person name="Fernandes J."/>
            <person name="Walbot V."/>
            <person name="Yu Y."/>
        </authorList>
    </citation>
    <scope>NUCLEOTIDE SEQUENCE</scope>
    <source>
        <strain evidence="1">B73</strain>
    </source>
</reference>
<dbReference type="ExpressionAtlas" id="C0PP53">
    <property type="expression patterns" value="baseline and differential"/>
</dbReference>
<evidence type="ECO:0000313" key="1">
    <source>
        <dbReference type="EMBL" id="ACN36969.1"/>
    </source>
</evidence>
<dbReference type="PANTHER" id="PTHR31344">
    <property type="entry name" value="NUCLEAR PORE COMPLEX PROTEIN NUP205"/>
    <property type="match status" value="1"/>
</dbReference>
<evidence type="ECO:0008006" key="2">
    <source>
        <dbReference type="Google" id="ProtNLM"/>
    </source>
</evidence>
<dbReference type="EMBL" id="BT070072">
    <property type="protein sequence ID" value="ACN36969.1"/>
    <property type="molecule type" value="mRNA"/>
</dbReference>
<proteinExistence type="evidence at transcript level"/>
<dbReference type="PANTHER" id="PTHR31344:SF11">
    <property type="entry name" value="NUCLEOLAR PROTEIN GAR2-LIKE PROTEIN"/>
    <property type="match status" value="1"/>
</dbReference>
<organism evidence="1">
    <name type="scientific">Zea mays</name>
    <name type="common">Maize</name>
    <dbReference type="NCBI Taxonomy" id="4577"/>
    <lineage>
        <taxon>Eukaryota</taxon>
        <taxon>Viridiplantae</taxon>
        <taxon>Streptophyta</taxon>
        <taxon>Embryophyta</taxon>
        <taxon>Tracheophyta</taxon>
        <taxon>Spermatophyta</taxon>
        <taxon>Magnoliopsida</taxon>
        <taxon>Liliopsida</taxon>
        <taxon>Poales</taxon>
        <taxon>Poaceae</taxon>
        <taxon>PACMAD clade</taxon>
        <taxon>Panicoideae</taxon>
        <taxon>Andropogonodae</taxon>
        <taxon>Andropogoneae</taxon>
        <taxon>Tripsacinae</taxon>
        <taxon>Zea</taxon>
    </lineage>
</organism>
<sequence>MQLPDDWQKTSTLLDALEKIESWIFSRIVESVWWQAMTPHMQTPVEDLSTPKIGRLLGQSLGDQQHGSFSIDLWRSAFQDAFSRICPLRAGGHECGCLPVLAKLVMEHCIARLDIAMFNAILRESENEIPTDPISDPIVDSRVLPIPAGNLSFGSGAQLKSSVGNWSRWLTDTFGMDAAESEKGGQDVEVNGDDRRDAAESTCFKLLNELSDLLMLPKDMLLEKAIRKEVCPSIGLPLVTRILCNFTPDEFCPDPVPGMVLEELNSESLLDRSTEIDMVSTFPVTAAPVVYWAPTLEDVREKVADTACGNPELDRRGSMVQRRGYTSDDDLDALEFPLASLYDKSNPPSPCNNGVAHFSTRQVASMENVRHELLREVWCERL</sequence>
<dbReference type="GO" id="GO:0005643">
    <property type="term" value="C:nuclear pore"/>
    <property type="evidence" value="ECO:0007669"/>
    <property type="project" value="InterPro"/>
</dbReference>
<protein>
    <recommendedName>
        <fullName evidence="2">Dilute domain-containing protein</fullName>
    </recommendedName>
</protein>
<dbReference type="AlphaFoldDB" id="C0PP53"/>
<name>C0PP53_MAIZE</name>
<accession>C0PP53</accession>
<dbReference type="InterPro" id="IPR021827">
    <property type="entry name" value="Nup186/Nup192/Nup205"/>
</dbReference>